<dbReference type="EC" id="4.3.3.6" evidence="6"/>
<evidence type="ECO:0000256" key="5">
    <source>
        <dbReference type="ARBA" id="ARBA00049534"/>
    </source>
</evidence>
<accession>A0ABT7JP83</accession>
<keyword evidence="2 6" id="KW-0378">Hydrolase</keyword>
<dbReference type="PROSITE" id="PS01236">
    <property type="entry name" value="PDXT_SNO_1"/>
    <property type="match status" value="1"/>
</dbReference>
<comment type="catalytic activity">
    <reaction evidence="6">
        <text>aldehydo-D-ribose 5-phosphate + D-glyceraldehyde 3-phosphate + L-glutamine = pyridoxal 5'-phosphate + L-glutamate + phosphate + 3 H2O + H(+)</text>
        <dbReference type="Rhea" id="RHEA:31507"/>
        <dbReference type="ChEBI" id="CHEBI:15377"/>
        <dbReference type="ChEBI" id="CHEBI:15378"/>
        <dbReference type="ChEBI" id="CHEBI:29985"/>
        <dbReference type="ChEBI" id="CHEBI:43474"/>
        <dbReference type="ChEBI" id="CHEBI:58273"/>
        <dbReference type="ChEBI" id="CHEBI:58359"/>
        <dbReference type="ChEBI" id="CHEBI:59776"/>
        <dbReference type="ChEBI" id="CHEBI:597326"/>
        <dbReference type="EC" id="4.3.3.6"/>
    </reaction>
</comment>
<dbReference type="NCBIfam" id="TIGR03800">
    <property type="entry name" value="PLP_synth_Pdx2"/>
    <property type="match status" value="1"/>
</dbReference>
<keyword evidence="4 6" id="KW-0456">Lyase</keyword>
<dbReference type="InterPro" id="IPR002161">
    <property type="entry name" value="PdxT/SNO"/>
</dbReference>
<feature type="active site" description="Charge relay system" evidence="6">
    <location>
        <position position="181"/>
    </location>
</feature>
<dbReference type="GO" id="GO:0036381">
    <property type="term" value="F:pyridoxal 5'-phosphate synthase (glutamine hydrolysing) activity"/>
    <property type="evidence" value="ECO:0007669"/>
    <property type="project" value="UniProtKB-EC"/>
</dbReference>
<feature type="binding site" evidence="6">
    <location>
        <position position="117"/>
    </location>
    <ligand>
        <name>L-glutamine</name>
        <dbReference type="ChEBI" id="CHEBI:58359"/>
    </ligand>
</feature>
<keyword evidence="6" id="KW-0663">Pyridoxal phosphate</keyword>
<evidence type="ECO:0000256" key="6">
    <source>
        <dbReference type="HAMAP-Rule" id="MF_01615"/>
    </source>
</evidence>
<keyword evidence="3 6" id="KW-0315">Glutamine amidotransferase</keyword>
<evidence type="ECO:0000313" key="7">
    <source>
        <dbReference type="EMBL" id="MDL2345683.1"/>
    </source>
</evidence>
<sequence length="225" mass="24301">MVNRDLPRVGVLALQGAFREHRRVLESLGVQVTEVRLPADLAGLGGLILPGGESTSMARLMDEYGLWDPLRDFHASGGALWGTCAGAILLAREVEGAPPQFGGQQRSLGLIDLGVRRNAFGRQVDSFQVPLAVRGLDAPFPAVFIRAPALTGVGEGAEVLATHMDTVVLARQGRVLACAFHPELTGDVRLHRLFLEMVRLEMARLEMVRLGMVREEPAQEAVPAL</sequence>
<keyword evidence="8" id="KW-1185">Reference proteome</keyword>
<dbReference type="InterPro" id="IPR021196">
    <property type="entry name" value="PdxT/SNO_CS"/>
</dbReference>
<dbReference type="Gene3D" id="3.40.50.880">
    <property type="match status" value="1"/>
</dbReference>
<dbReference type="PROSITE" id="PS51273">
    <property type="entry name" value="GATASE_TYPE_1"/>
    <property type="match status" value="1"/>
</dbReference>
<comment type="catalytic activity">
    <reaction evidence="5 6">
        <text>L-glutamine + H2O = L-glutamate + NH4(+)</text>
        <dbReference type="Rhea" id="RHEA:15889"/>
        <dbReference type="ChEBI" id="CHEBI:15377"/>
        <dbReference type="ChEBI" id="CHEBI:28938"/>
        <dbReference type="ChEBI" id="CHEBI:29985"/>
        <dbReference type="ChEBI" id="CHEBI:58359"/>
        <dbReference type="EC" id="3.5.1.2"/>
    </reaction>
</comment>
<evidence type="ECO:0000313" key="8">
    <source>
        <dbReference type="Proteomes" id="UP001302059"/>
    </source>
</evidence>
<comment type="pathway">
    <text evidence="6">Cofactor biosynthesis; pyridoxal 5'-phosphate biosynthesis.</text>
</comment>
<dbReference type="EMBL" id="JASNGB010000259">
    <property type="protein sequence ID" value="MDL2345683.1"/>
    <property type="molecule type" value="Genomic_DNA"/>
</dbReference>
<organism evidence="7 8">
    <name type="scientific">Deinococcus rhizophilus</name>
    <dbReference type="NCBI Taxonomy" id="3049544"/>
    <lineage>
        <taxon>Bacteria</taxon>
        <taxon>Thermotogati</taxon>
        <taxon>Deinococcota</taxon>
        <taxon>Deinococci</taxon>
        <taxon>Deinococcales</taxon>
        <taxon>Deinococcaceae</taxon>
        <taxon>Deinococcus</taxon>
    </lineage>
</organism>
<dbReference type="CDD" id="cd01749">
    <property type="entry name" value="GATase1_PB"/>
    <property type="match status" value="1"/>
</dbReference>
<dbReference type="RefSeq" id="WP_285525339.1">
    <property type="nucleotide sequence ID" value="NZ_JASNGB010000259.1"/>
</dbReference>
<dbReference type="PANTHER" id="PTHR31559:SF0">
    <property type="entry name" value="PYRIDOXAL 5'-PHOSPHATE SYNTHASE SUBUNIT SNO1-RELATED"/>
    <property type="match status" value="1"/>
</dbReference>
<dbReference type="PROSITE" id="PS51130">
    <property type="entry name" value="PDXT_SNO_2"/>
    <property type="match status" value="1"/>
</dbReference>
<comment type="caution">
    <text evidence="7">The sequence shown here is derived from an EMBL/GenBank/DDBJ whole genome shotgun (WGS) entry which is preliminary data.</text>
</comment>
<feature type="binding site" evidence="6">
    <location>
        <begin position="52"/>
        <end position="54"/>
    </location>
    <ligand>
        <name>L-glutamine</name>
        <dbReference type="ChEBI" id="CHEBI:58359"/>
    </ligand>
</feature>
<dbReference type="EC" id="3.5.1.2" evidence="6"/>
<dbReference type="PIRSF" id="PIRSF005639">
    <property type="entry name" value="Glut_amidoT_SNO"/>
    <property type="match status" value="1"/>
</dbReference>
<dbReference type="Pfam" id="PF01174">
    <property type="entry name" value="SNO"/>
    <property type="match status" value="1"/>
</dbReference>
<gene>
    <name evidence="6 7" type="primary">pdxT</name>
    <name evidence="7" type="ORF">QOL99_16240</name>
</gene>
<comment type="function">
    <text evidence="6">Catalyzes the hydrolysis of glutamine to glutamate and ammonia as part of the biosynthesis of pyridoxal 5'-phosphate. The resulting ammonia molecule is channeled to the active site of PdxS.</text>
</comment>
<dbReference type="GO" id="GO:0004359">
    <property type="term" value="F:glutaminase activity"/>
    <property type="evidence" value="ECO:0007669"/>
    <property type="project" value="UniProtKB-EC"/>
</dbReference>
<dbReference type="InterPro" id="IPR029062">
    <property type="entry name" value="Class_I_gatase-like"/>
</dbReference>
<proteinExistence type="inferred from homology"/>
<dbReference type="SUPFAM" id="SSF52317">
    <property type="entry name" value="Class I glutamine amidotransferase-like"/>
    <property type="match status" value="1"/>
</dbReference>
<comment type="similarity">
    <text evidence="1 6">Belongs to the glutaminase PdxT/SNO family.</text>
</comment>
<protein>
    <recommendedName>
        <fullName evidence="6">Pyridoxal 5'-phosphate synthase subunit PdxT</fullName>
        <ecNumber evidence="6">4.3.3.6</ecNumber>
    </recommendedName>
    <alternativeName>
        <fullName evidence="6">Pdx2</fullName>
    </alternativeName>
    <alternativeName>
        <fullName evidence="6">Pyridoxal 5'-phosphate synthase glutaminase subunit</fullName>
        <ecNumber evidence="6">3.5.1.2</ecNumber>
    </alternativeName>
</protein>
<evidence type="ECO:0000256" key="4">
    <source>
        <dbReference type="ARBA" id="ARBA00023239"/>
    </source>
</evidence>
<name>A0ABT7JP83_9DEIO</name>
<reference evidence="7 8" key="1">
    <citation type="submission" date="2023-05" db="EMBL/GenBank/DDBJ databases">
        <authorList>
            <person name="Gao F."/>
        </authorList>
    </citation>
    <scope>NUCLEOTIDE SEQUENCE [LARGE SCALE GENOMIC DNA]</scope>
    <source>
        <strain evidence="7 8">MIMF12</strain>
    </source>
</reference>
<comment type="subunit">
    <text evidence="6">In the presence of PdxS, forms a dodecamer of heterodimers. Only shows activity in the heterodimer.</text>
</comment>
<evidence type="ECO:0000256" key="3">
    <source>
        <dbReference type="ARBA" id="ARBA00022962"/>
    </source>
</evidence>
<feature type="active site" description="Charge relay system" evidence="6">
    <location>
        <position position="183"/>
    </location>
</feature>
<dbReference type="Proteomes" id="UP001302059">
    <property type="component" value="Unassembled WGS sequence"/>
</dbReference>
<evidence type="ECO:0000256" key="2">
    <source>
        <dbReference type="ARBA" id="ARBA00022801"/>
    </source>
</evidence>
<dbReference type="HAMAP" id="MF_01615">
    <property type="entry name" value="PdxT"/>
    <property type="match status" value="1"/>
</dbReference>
<evidence type="ECO:0000256" key="1">
    <source>
        <dbReference type="ARBA" id="ARBA00008345"/>
    </source>
</evidence>
<dbReference type="PANTHER" id="PTHR31559">
    <property type="entry name" value="PYRIDOXAL 5'-PHOSPHATE SYNTHASE SUBUNIT SNO"/>
    <property type="match status" value="1"/>
</dbReference>
<feature type="active site" description="Nucleophile" evidence="6">
    <location>
        <position position="84"/>
    </location>
</feature>
<feature type="binding site" evidence="6">
    <location>
        <begin position="145"/>
        <end position="146"/>
    </location>
    <ligand>
        <name>L-glutamine</name>
        <dbReference type="ChEBI" id="CHEBI:58359"/>
    </ligand>
</feature>